<dbReference type="Gene3D" id="3.40.50.10610">
    <property type="entry name" value="ABC-type transport auxiliary lipoprotein component"/>
    <property type="match status" value="1"/>
</dbReference>
<gene>
    <name evidence="2" type="ORF">KDM92_10010</name>
</gene>
<dbReference type="Pfam" id="PF16539">
    <property type="entry name" value="FlgT_M"/>
    <property type="match status" value="1"/>
</dbReference>
<dbReference type="Proteomes" id="UP000680158">
    <property type="component" value="Unassembled WGS sequence"/>
</dbReference>
<reference evidence="2 3" key="1">
    <citation type="submission" date="2021-04" db="EMBL/GenBank/DDBJ databases">
        <title>novel species isolated from subtropical streams in China.</title>
        <authorList>
            <person name="Lu H."/>
        </authorList>
    </citation>
    <scope>NUCLEOTIDE SEQUENCE [LARGE SCALE GENOMIC DNA]</scope>
    <source>
        <strain evidence="2 3">BYS107W</strain>
    </source>
</reference>
<comment type="caution">
    <text evidence="2">The sequence shown here is derived from an EMBL/GenBank/DDBJ whole genome shotgun (WGS) entry which is preliminary data.</text>
</comment>
<name>A0A941I3Y4_9BURK</name>
<protein>
    <recommendedName>
        <fullName evidence="1">Flagellar assembly protein T middle domain-containing protein</fullName>
    </recommendedName>
</protein>
<evidence type="ECO:0000259" key="1">
    <source>
        <dbReference type="Pfam" id="PF16539"/>
    </source>
</evidence>
<dbReference type="EMBL" id="JAGSPM010000005">
    <property type="protein sequence ID" value="MBR7746916.1"/>
    <property type="molecule type" value="Genomic_DNA"/>
</dbReference>
<accession>A0A941I3Y4</accession>
<dbReference type="AlphaFoldDB" id="A0A941I3Y4"/>
<dbReference type="InterPro" id="IPR032386">
    <property type="entry name" value="FlgT_M"/>
</dbReference>
<organism evidence="2 3">
    <name type="scientific">Undibacterium baiyunense</name>
    <dbReference type="NCBI Taxonomy" id="2828731"/>
    <lineage>
        <taxon>Bacteria</taxon>
        <taxon>Pseudomonadati</taxon>
        <taxon>Pseudomonadota</taxon>
        <taxon>Betaproteobacteria</taxon>
        <taxon>Burkholderiales</taxon>
        <taxon>Oxalobacteraceae</taxon>
        <taxon>Undibacterium</taxon>
    </lineage>
</organism>
<evidence type="ECO:0000313" key="3">
    <source>
        <dbReference type="Proteomes" id="UP000680158"/>
    </source>
</evidence>
<proteinExistence type="predicted"/>
<sequence length="337" mass="37134">MMGHRIQCLFDRFGHFGLSAKSSKYSSTKKAWMTGLVLMLAFSQTACSLFVKPKPVPVVEHRVLKKKIVMTGFAVKVPLQVQDLDDVAQGIPREMLSRLERTGNFLTRQSQDLLSFELKQDPPSAQLVKQVAAENDAQFVIAGEVRNAGIRSDKKLFGLMENRSRHIEIEFAIYDGLTGAFLSRHHLYRPAEDDAKVGRDKPFGSVAFYATSFGKAIDSVIEESVAWIRKDLAVFPTMSRIIQVNGNQIMLDAGVNSSLIVGDVGLVVSDYDQLPTIGLTALQARPSYYGMAQASMGNVKLNQTQLQFAIGELQDSGDAKAVKVKVGDFVRFDGAKP</sequence>
<keyword evidence="3" id="KW-1185">Reference proteome</keyword>
<evidence type="ECO:0000313" key="2">
    <source>
        <dbReference type="EMBL" id="MBR7746916.1"/>
    </source>
</evidence>
<feature type="domain" description="Flagellar assembly protein T middle" evidence="1">
    <location>
        <begin position="64"/>
        <end position="186"/>
    </location>
</feature>